<dbReference type="Proteomes" id="UP000031978">
    <property type="component" value="Unassembled WGS sequence"/>
</dbReference>
<organism evidence="1 2">
    <name type="scientific">Bacillus pumilus</name>
    <name type="common">Bacillus mesentericus</name>
    <dbReference type="NCBI Taxonomy" id="1408"/>
    <lineage>
        <taxon>Bacteria</taxon>
        <taxon>Bacillati</taxon>
        <taxon>Bacillota</taxon>
        <taxon>Bacilli</taxon>
        <taxon>Bacillales</taxon>
        <taxon>Bacillaceae</taxon>
        <taxon>Bacillus</taxon>
    </lineage>
</organism>
<dbReference type="EMBL" id="JXCL01000038">
    <property type="protein sequence ID" value="KIL13575.1"/>
    <property type="molecule type" value="Genomic_DNA"/>
</dbReference>
<dbReference type="AlphaFoldDB" id="A0AB34QQ49"/>
<evidence type="ECO:0000313" key="2">
    <source>
        <dbReference type="Proteomes" id="UP000031978"/>
    </source>
</evidence>
<proteinExistence type="predicted"/>
<name>A0AB34QQ49_BACPU</name>
<sequence length="81" mass="9369">MIDQSKTKDIMKKAVSLARNLEGNWSARMKMALNEVYIKHYLSQPLTKDVVEKLLLKGMSFRKIKKHYKVGMDEISSLLAK</sequence>
<reference evidence="1 2" key="1">
    <citation type="submission" date="2014-12" db="EMBL/GenBank/DDBJ databases">
        <title>Draft Genome Sequences of Five Spore-Forming Food Isolates of Bacillus pumilus.</title>
        <authorList>
            <person name="de Jong A."/>
            <person name="van Heel A.J."/>
            <person name="Montalban-Lopez M."/>
            <person name="Krawczyk A.O."/>
            <person name="Berendsen E.M."/>
            <person name="Wells-Bennik M."/>
            <person name="Kuipers O.P."/>
        </authorList>
    </citation>
    <scope>NUCLEOTIDE SEQUENCE [LARGE SCALE GENOMIC DNA]</scope>
    <source>
        <strain evidence="1 2">B4127</strain>
    </source>
</reference>
<gene>
    <name evidence="1" type="ORF">B4127_0587</name>
</gene>
<protein>
    <submittedName>
        <fullName evidence="1">Uncharacterized protein</fullName>
    </submittedName>
</protein>
<evidence type="ECO:0000313" key="1">
    <source>
        <dbReference type="EMBL" id="KIL13575.1"/>
    </source>
</evidence>
<dbReference type="RefSeq" id="WP_044141464.1">
    <property type="nucleotide sequence ID" value="NZ_JAUCEO010000003.1"/>
</dbReference>
<accession>A0AB34QQ49</accession>
<comment type="caution">
    <text evidence="1">The sequence shown here is derived from an EMBL/GenBank/DDBJ whole genome shotgun (WGS) entry which is preliminary data.</text>
</comment>